<dbReference type="PANTHER" id="PTHR22923:SF116">
    <property type="entry name" value="C1Q DOMAIN-CONTAINING PROTEIN"/>
    <property type="match status" value="1"/>
</dbReference>
<dbReference type="PANTHER" id="PTHR22923">
    <property type="entry name" value="CEREBELLIN-RELATED"/>
    <property type="match status" value="1"/>
</dbReference>
<evidence type="ECO:0000256" key="3">
    <source>
        <dbReference type="ARBA" id="ARBA00022729"/>
    </source>
</evidence>
<keyword evidence="7" id="KW-1185">Reference proteome</keyword>
<organism evidence="6 7">
    <name type="scientific">Mytilus coruscus</name>
    <name type="common">Sea mussel</name>
    <dbReference type="NCBI Taxonomy" id="42192"/>
    <lineage>
        <taxon>Eukaryota</taxon>
        <taxon>Metazoa</taxon>
        <taxon>Spiralia</taxon>
        <taxon>Lophotrochozoa</taxon>
        <taxon>Mollusca</taxon>
        <taxon>Bivalvia</taxon>
        <taxon>Autobranchia</taxon>
        <taxon>Pteriomorphia</taxon>
        <taxon>Mytilida</taxon>
        <taxon>Mytiloidea</taxon>
        <taxon>Mytilidae</taxon>
        <taxon>Mytilinae</taxon>
        <taxon>Mytilus</taxon>
    </lineage>
</organism>
<feature type="signal peptide" evidence="4">
    <location>
        <begin position="1"/>
        <end position="19"/>
    </location>
</feature>
<evidence type="ECO:0000256" key="2">
    <source>
        <dbReference type="ARBA" id="ARBA00022525"/>
    </source>
</evidence>
<comment type="subcellular location">
    <subcellularLocation>
        <location evidence="1">Secreted</location>
    </subcellularLocation>
</comment>
<dbReference type="GO" id="GO:0005576">
    <property type="term" value="C:extracellular region"/>
    <property type="evidence" value="ECO:0007669"/>
    <property type="project" value="UniProtKB-SubCell"/>
</dbReference>
<keyword evidence="2" id="KW-0964">Secreted</keyword>
<feature type="domain" description="C1q" evidence="5">
    <location>
        <begin position="117"/>
        <end position="251"/>
    </location>
</feature>
<protein>
    <recommendedName>
        <fullName evidence="5">C1q domain-containing protein</fullName>
    </recommendedName>
</protein>
<dbReference type="InterPro" id="IPR050822">
    <property type="entry name" value="Cerebellin_Synaptic_Org"/>
</dbReference>
<evidence type="ECO:0000259" key="5">
    <source>
        <dbReference type="SMART" id="SM00110"/>
    </source>
</evidence>
<feature type="chain" id="PRO_5027082215" description="C1q domain-containing protein" evidence="4">
    <location>
        <begin position="20"/>
        <end position="252"/>
    </location>
</feature>
<dbReference type="Gene3D" id="2.60.120.40">
    <property type="match status" value="1"/>
</dbReference>
<dbReference type="Pfam" id="PF00386">
    <property type="entry name" value="C1q"/>
    <property type="match status" value="1"/>
</dbReference>
<dbReference type="AlphaFoldDB" id="A0A6J8DJT1"/>
<dbReference type="SUPFAM" id="SSF49842">
    <property type="entry name" value="TNF-like"/>
    <property type="match status" value="1"/>
</dbReference>
<reference evidence="6 7" key="1">
    <citation type="submission" date="2020-06" db="EMBL/GenBank/DDBJ databases">
        <authorList>
            <person name="Li R."/>
            <person name="Bekaert M."/>
        </authorList>
    </citation>
    <scope>NUCLEOTIDE SEQUENCE [LARGE SCALE GENOMIC DNA]</scope>
    <source>
        <strain evidence="7">wild</strain>
    </source>
</reference>
<dbReference type="InterPro" id="IPR008983">
    <property type="entry name" value="Tumour_necrosis_fac-like_dom"/>
</dbReference>
<accession>A0A6J8DJT1</accession>
<dbReference type="SMART" id="SM00110">
    <property type="entry name" value="C1Q"/>
    <property type="match status" value="1"/>
</dbReference>
<evidence type="ECO:0000313" key="6">
    <source>
        <dbReference type="EMBL" id="CAC5407927.1"/>
    </source>
</evidence>
<evidence type="ECO:0000313" key="7">
    <source>
        <dbReference type="Proteomes" id="UP000507470"/>
    </source>
</evidence>
<dbReference type="EMBL" id="CACVKT020007428">
    <property type="protein sequence ID" value="CAC5407927.1"/>
    <property type="molecule type" value="Genomic_DNA"/>
</dbReference>
<proteinExistence type="predicted"/>
<dbReference type="OrthoDB" id="6189955at2759"/>
<gene>
    <name evidence="6" type="ORF">MCOR_41358</name>
</gene>
<dbReference type="Proteomes" id="UP000507470">
    <property type="component" value="Unassembled WGS sequence"/>
</dbReference>
<name>A0A6J8DJT1_MYTCO</name>
<keyword evidence="3 4" id="KW-0732">Signal</keyword>
<sequence length="252" mass="28532">MKSIIVLFLTFVVFDLSRTEESKCSGPNCEQIISMPLLDNMEATLKADLDVRKLNKFLQSFIRQLVKKEVEDVMREDMKKIINESVSNVESLFEDRTNEMKLGLDSKFDELMKKKEMQDEENKVALTAHITSEPGSQGIMKFDNVIFSVGYNNLSAYKSTGKFICERSGLYLISASIVAEANNGYYSVYLNNNVITYKYISYNNNNPSSTRNTGTIVLALQLHPNDSVWVKNTGSTRISIGNWSTLTIVKVK</sequence>
<dbReference type="InterPro" id="IPR001073">
    <property type="entry name" value="C1q_dom"/>
</dbReference>
<evidence type="ECO:0000256" key="1">
    <source>
        <dbReference type="ARBA" id="ARBA00004613"/>
    </source>
</evidence>
<evidence type="ECO:0000256" key="4">
    <source>
        <dbReference type="SAM" id="SignalP"/>
    </source>
</evidence>